<name>A0A0F9PXW0_9ZZZZ</name>
<evidence type="ECO:0000259" key="2">
    <source>
        <dbReference type="Pfam" id="PF18912"/>
    </source>
</evidence>
<dbReference type="InterPro" id="IPR029057">
    <property type="entry name" value="PRTase-like"/>
</dbReference>
<sequence length="229" mass="25452">MSLFKSVADLLVVNSCFSCGRQCSEILCEQCVSALLFIKRPFCSKCGYPTLVMVDSCRQCRPKRFKFTKGRSLLAYEGVAKEAIVRMKSESAFALADFLVKKALSDFDDEFFEIEAVTFIPATFSKRLNRRHNVSEVIARTIAHHKKIDCVDMLALSRRVKDQAALGSKDRQRNLDGAFRITNRVNQSSGSILVVDDIFTTGATLNEGCKVLAGAKIETKVFTLARGVS</sequence>
<dbReference type="InterPro" id="IPR051910">
    <property type="entry name" value="ComF/GntX_DNA_util-trans"/>
</dbReference>
<dbReference type="PANTHER" id="PTHR47505:SF1">
    <property type="entry name" value="DNA UTILIZATION PROTEIN YHGH"/>
    <property type="match status" value="1"/>
</dbReference>
<proteinExistence type="inferred from homology"/>
<dbReference type="CDD" id="cd06223">
    <property type="entry name" value="PRTases_typeI"/>
    <property type="match status" value="1"/>
</dbReference>
<evidence type="ECO:0000313" key="3">
    <source>
        <dbReference type="EMBL" id="KKN36475.1"/>
    </source>
</evidence>
<comment type="caution">
    <text evidence="3">The sequence shown here is derived from an EMBL/GenBank/DDBJ whole genome shotgun (WGS) entry which is preliminary data.</text>
</comment>
<feature type="domain" description="Double zinc ribbon" evidence="2">
    <location>
        <begin position="8"/>
        <end position="61"/>
    </location>
</feature>
<dbReference type="Gene3D" id="3.40.50.2020">
    <property type="match status" value="1"/>
</dbReference>
<accession>A0A0F9PXW0</accession>
<evidence type="ECO:0000256" key="1">
    <source>
        <dbReference type="ARBA" id="ARBA00008007"/>
    </source>
</evidence>
<dbReference type="InterPro" id="IPR000836">
    <property type="entry name" value="PRTase_dom"/>
</dbReference>
<dbReference type="AlphaFoldDB" id="A0A0F9PXW0"/>
<protein>
    <recommendedName>
        <fullName evidence="2">Double zinc ribbon domain-containing protein</fullName>
    </recommendedName>
</protein>
<dbReference type="SUPFAM" id="SSF53271">
    <property type="entry name" value="PRTase-like"/>
    <property type="match status" value="1"/>
</dbReference>
<dbReference type="EMBL" id="LAZR01001963">
    <property type="protein sequence ID" value="KKN36475.1"/>
    <property type="molecule type" value="Genomic_DNA"/>
</dbReference>
<organism evidence="3">
    <name type="scientific">marine sediment metagenome</name>
    <dbReference type="NCBI Taxonomy" id="412755"/>
    <lineage>
        <taxon>unclassified sequences</taxon>
        <taxon>metagenomes</taxon>
        <taxon>ecological metagenomes</taxon>
    </lineage>
</organism>
<gene>
    <name evidence="3" type="ORF">LCGC14_0773310</name>
</gene>
<dbReference type="PANTHER" id="PTHR47505">
    <property type="entry name" value="DNA UTILIZATION PROTEIN YHGH"/>
    <property type="match status" value="1"/>
</dbReference>
<reference evidence="3" key="1">
    <citation type="journal article" date="2015" name="Nature">
        <title>Complex archaea that bridge the gap between prokaryotes and eukaryotes.</title>
        <authorList>
            <person name="Spang A."/>
            <person name="Saw J.H."/>
            <person name="Jorgensen S.L."/>
            <person name="Zaremba-Niedzwiedzka K."/>
            <person name="Martijn J."/>
            <person name="Lind A.E."/>
            <person name="van Eijk R."/>
            <person name="Schleper C."/>
            <person name="Guy L."/>
            <person name="Ettema T.J."/>
        </authorList>
    </citation>
    <scope>NUCLEOTIDE SEQUENCE</scope>
</reference>
<dbReference type="Pfam" id="PF18912">
    <property type="entry name" value="DZR_2"/>
    <property type="match status" value="1"/>
</dbReference>
<comment type="similarity">
    <text evidence="1">Belongs to the ComF/GntX family.</text>
</comment>
<dbReference type="InterPro" id="IPR044005">
    <property type="entry name" value="DZR_2"/>
</dbReference>